<dbReference type="KEGG" id="dej:AWY79_00110"/>
<dbReference type="AlphaFoldDB" id="A0A140D8V4"/>
<organism evidence="2 4">
    <name type="scientific">Pseudodesulfovibrio indicus</name>
    <dbReference type="NCBI Taxonomy" id="1716143"/>
    <lineage>
        <taxon>Bacteria</taxon>
        <taxon>Pseudomonadati</taxon>
        <taxon>Thermodesulfobacteriota</taxon>
        <taxon>Desulfovibrionia</taxon>
        <taxon>Desulfovibrionales</taxon>
        <taxon>Desulfovibrionaceae</taxon>
    </lineage>
</organism>
<reference evidence="1 3" key="1">
    <citation type="journal article" date="2016" name="Front. Microbiol.">
        <title>Genome Sequence of the Piezophilic, Mesophilic Sulfate-Reducing Bacterium Desulfovibrio indicus J2T.</title>
        <authorList>
            <person name="Cao J."/>
            <person name="Maignien L."/>
            <person name="Shao Z."/>
            <person name="Alain K."/>
            <person name="Jebbar M."/>
        </authorList>
    </citation>
    <scope>NUCLEOTIDE SEQUENCE [LARGE SCALE GENOMIC DNA]</scope>
    <source>
        <strain evidence="1 3">J2</strain>
    </source>
</reference>
<evidence type="ECO:0000313" key="3">
    <source>
        <dbReference type="Proteomes" id="UP000055611"/>
    </source>
</evidence>
<dbReference type="Proteomes" id="UP000055611">
    <property type="component" value="Chromosome"/>
</dbReference>
<keyword evidence="3" id="KW-1185">Reference proteome</keyword>
<protein>
    <submittedName>
        <fullName evidence="2">Uncharacterized protein</fullName>
    </submittedName>
</protein>
<dbReference type="RefSeq" id="WP_066798915.1">
    <property type="nucleotide sequence ID" value="NZ_CP014206.1"/>
</dbReference>
<evidence type="ECO:0000313" key="1">
    <source>
        <dbReference type="EMBL" id="AMK09621.1"/>
    </source>
</evidence>
<reference evidence="2 4" key="2">
    <citation type="submission" date="2019-03" db="EMBL/GenBank/DDBJ databases">
        <title>Genomic Encyclopedia of Type Strains, Phase IV (KMG-IV): sequencing the most valuable type-strain genomes for metagenomic binning, comparative biology and taxonomic classification.</title>
        <authorList>
            <person name="Goeker M."/>
        </authorList>
    </citation>
    <scope>NUCLEOTIDE SEQUENCE [LARGE SCALE GENOMIC DNA]</scope>
    <source>
        <strain evidence="2 4">DSM 101483</strain>
    </source>
</reference>
<dbReference type="EMBL" id="CP014206">
    <property type="protein sequence ID" value="AMK09621.1"/>
    <property type="molecule type" value="Genomic_DNA"/>
</dbReference>
<name>A0A140D8V4_9BACT</name>
<sequence>MRLQRNTKEFVKLLTNAREDGGLTKVQCEVMDRLVAQNEAILTGRSAEPVELRTRRVEVMATTTEAVLVRIENPGIKTWLPRSQVKFPDGVVRGDVLDVDIPAWLLSNAYGTPDR</sequence>
<accession>A0A140D8V4</accession>
<evidence type="ECO:0000313" key="4">
    <source>
        <dbReference type="Proteomes" id="UP000295506"/>
    </source>
</evidence>
<evidence type="ECO:0000313" key="2">
    <source>
        <dbReference type="EMBL" id="TDT86431.1"/>
    </source>
</evidence>
<dbReference type="Proteomes" id="UP000295506">
    <property type="component" value="Unassembled WGS sequence"/>
</dbReference>
<gene>
    <name evidence="1" type="ORF">AWY79_00110</name>
    <name evidence="2" type="ORF">EDC59_113107</name>
</gene>
<dbReference type="EMBL" id="SOBK01000013">
    <property type="protein sequence ID" value="TDT86431.1"/>
    <property type="molecule type" value="Genomic_DNA"/>
</dbReference>
<proteinExistence type="predicted"/>